<dbReference type="Pfam" id="PF13641">
    <property type="entry name" value="Glyco_tranf_2_3"/>
    <property type="match status" value="1"/>
</dbReference>
<keyword evidence="4" id="KW-0812">Transmembrane</keyword>
<evidence type="ECO:0000256" key="1">
    <source>
        <dbReference type="ARBA" id="ARBA00006739"/>
    </source>
</evidence>
<dbReference type="Proteomes" id="UP000677126">
    <property type="component" value="Chromosome"/>
</dbReference>
<comment type="similarity">
    <text evidence="1">Belongs to the glycosyltransferase 2 family.</text>
</comment>
<sequence>MDAILALVCFGLVVLGMVPTAASFAQYLLVGLHGIRNHYARAGSATPRVAFLLPAWNEADVLGTSIDQLMAIDYPAGAWRLYIVDDASTDHTPEVMAGKMAQYPGAVFHLRREKGGQGKAHTLNHGIAQVLADDWAEAVMIMDADVLFEAQTLRRMVRHLADPEVGGVTAYVKEGSQPGGLLTRFIGFEYVTAQAAARRAQNVMGGLACMAGGAQLHSRANLEAIGAAIDTSTLAEDTFTTFRTVLAGRRVLLDPNAVVWAEEPDSVAALWKQRLRWCRGNLQIMRAFAHIWFRPWRNHLLGDWAFGVLWFSVALMPVFMLAGSVGLVGLFELWPSWVLIAFESVWLLTFVSFLFQTLFSFAIDPAEARRSWFEGLAFPGLLALGIMAIALVAPFADLCWLSGAKPTFWGNILAHVILGWSAISTFAAWGIYRLDKAGAPKWLRNLLLVLFGYGPLLCAITFASIVAELRKADAKWDKTVKTGKVKLPRT</sequence>
<keyword evidence="6" id="KW-1185">Reference proteome</keyword>
<feature type="transmembrane region" description="Helical" evidence="4">
    <location>
        <begin position="337"/>
        <end position="363"/>
    </location>
</feature>
<dbReference type="EMBL" id="CP054856">
    <property type="protein sequence ID" value="QVM85727.1"/>
    <property type="molecule type" value="Genomic_DNA"/>
</dbReference>
<evidence type="ECO:0000313" key="6">
    <source>
        <dbReference type="Proteomes" id="UP000677126"/>
    </source>
</evidence>
<dbReference type="SUPFAM" id="SSF53448">
    <property type="entry name" value="Nucleotide-diphospho-sugar transferases"/>
    <property type="match status" value="1"/>
</dbReference>
<proteinExistence type="inferred from homology"/>
<feature type="transmembrane region" description="Helical" evidence="4">
    <location>
        <begin position="412"/>
        <end position="434"/>
    </location>
</feature>
<name>A0ABX8E964_9SPHN</name>
<protein>
    <submittedName>
        <fullName evidence="5">Glycosyltransferase family 2 protein</fullName>
    </submittedName>
</protein>
<dbReference type="Gene3D" id="3.90.550.10">
    <property type="entry name" value="Spore Coat Polysaccharide Biosynthesis Protein SpsA, Chain A"/>
    <property type="match status" value="1"/>
</dbReference>
<keyword evidence="2" id="KW-0328">Glycosyltransferase</keyword>
<feature type="transmembrane region" description="Helical" evidence="4">
    <location>
        <begin position="375"/>
        <end position="400"/>
    </location>
</feature>
<evidence type="ECO:0000313" key="5">
    <source>
        <dbReference type="EMBL" id="QVM85727.1"/>
    </source>
</evidence>
<evidence type="ECO:0000256" key="3">
    <source>
        <dbReference type="ARBA" id="ARBA00022679"/>
    </source>
</evidence>
<dbReference type="CDD" id="cd06423">
    <property type="entry name" value="CESA_like"/>
    <property type="match status" value="1"/>
</dbReference>
<dbReference type="RefSeq" id="WP_213501243.1">
    <property type="nucleotide sequence ID" value="NZ_CP054856.1"/>
</dbReference>
<dbReference type="PANTHER" id="PTHR43630:SF1">
    <property type="entry name" value="POLY-BETA-1,6-N-ACETYL-D-GLUCOSAMINE SYNTHASE"/>
    <property type="match status" value="1"/>
</dbReference>
<reference evidence="5 6" key="1">
    <citation type="journal article" date="2021" name="Int. J. Syst. Evol. Microbiol.">
        <title>Novosphingobium decolorationis sp. nov., an aniline blue-decolourizing bacterium isolated from East Pacific sediment.</title>
        <authorList>
            <person name="Chen X."/>
            <person name="Dong B."/>
            <person name="Chen T."/>
            <person name="Ren N."/>
            <person name="Wang J."/>
            <person name="Xu Y."/>
            <person name="Yang J."/>
            <person name="Zhu S."/>
            <person name="Chen J."/>
        </authorList>
    </citation>
    <scope>NUCLEOTIDE SEQUENCE [LARGE SCALE GENOMIC DNA]</scope>
    <source>
        <strain evidence="5 6">502str22</strain>
    </source>
</reference>
<gene>
    <name evidence="5" type="ORF">HT578_20285</name>
</gene>
<evidence type="ECO:0000256" key="4">
    <source>
        <dbReference type="SAM" id="Phobius"/>
    </source>
</evidence>
<keyword evidence="3" id="KW-0808">Transferase</keyword>
<evidence type="ECO:0000256" key="2">
    <source>
        <dbReference type="ARBA" id="ARBA00022676"/>
    </source>
</evidence>
<keyword evidence="4" id="KW-0472">Membrane</keyword>
<dbReference type="InterPro" id="IPR029044">
    <property type="entry name" value="Nucleotide-diphossugar_trans"/>
</dbReference>
<organism evidence="5 6">
    <name type="scientific">Novosphingobium decolorationis</name>
    <dbReference type="NCBI Taxonomy" id="2698673"/>
    <lineage>
        <taxon>Bacteria</taxon>
        <taxon>Pseudomonadati</taxon>
        <taxon>Pseudomonadota</taxon>
        <taxon>Alphaproteobacteria</taxon>
        <taxon>Sphingomonadales</taxon>
        <taxon>Sphingomonadaceae</taxon>
        <taxon>Novosphingobium</taxon>
    </lineage>
</organism>
<keyword evidence="4" id="KW-1133">Transmembrane helix</keyword>
<feature type="transmembrane region" description="Helical" evidence="4">
    <location>
        <begin position="446"/>
        <end position="467"/>
    </location>
</feature>
<accession>A0ABX8E964</accession>
<dbReference type="PANTHER" id="PTHR43630">
    <property type="entry name" value="POLY-BETA-1,6-N-ACETYL-D-GLUCOSAMINE SYNTHASE"/>
    <property type="match status" value="1"/>
</dbReference>
<feature type="transmembrane region" description="Helical" evidence="4">
    <location>
        <begin position="304"/>
        <end position="330"/>
    </location>
</feature>